<dbReference type="InterPro" id="IPR043502">
    <property type="entry name" value="DNA/RNA_pol_sf"/>
</dbReference>
<dbReference type="SUPFAM" id="SSF56672">
    <property type="entry name" value="DNA/RNA polymerases"/>
    <property type="match status" value="1"/>
</dbReference>
<dbReference type="AlphaFoldDB" id="A0A2N9FZ83"/>
<gene>
    <name evidence="2" type="ORF">FSB_LOCUS20460</name>
</gene>
<proteinExistence type="predicted"/>
<dbReference type="PANTHER" id="PTHR47481">
    <property type="match status" value="1"/>
</dbReference>
<dbReference type="InterPro" id="IPR013103">
    <property type="entry name" value="RVT_2"/>
</dbReference>
<reference evidence="2" key="1">
    <citation type="submission" date="2018-02" db="EMBL/GenBank/DDBJ databases">
        <authorList>
            <person name="Cohen D.B."/>
            <person name="Kent A.D."/>
        </authorList>
    </citation>
    <scope>NUCLEOTIDE SEQUENCE</scope>
</reference>
<feature type="domain" description="Reverse transcriptase Ty1/copia-type" evidence="1">
    <location>
        <begin position="386"/>
        <end position="520"/>
    </location>
</feature>
<name>A0A2N9FZ83_FAGSY</name>
<dbReference type="Pfam" id="PF07727">
    <property type="entry name" value="RVT_2"/>
    <property type="match status" value="1"/>
</dbReference>
<evidence type="ECO:0000313" key="2">
    <source>
        <dbReference type="EMBL" id="SPC92578.1"/>
    </source>
</evidence>
<accession>A0A2N9FZ83</accession>
<dbReference type="EMBL" id="OIVN01001320">
    <property type="protein sequence ID" value="SPC92578.1"/>
    <property type="molecule type" value="Genomic_DNA"/>
</dbReference>
<dbReference type="PANTHER" id="PTHR47481:SF30">
    <property type="entry name" value="CCHC-TYPE DOMAIN-CONTAINING PROTEIN"/>
    <property type="match status" value="1"/>
</dbReference>
<organism evidence="2">
    <name type="scientific">Fagus sylvatica</name>
    <name type="common">Beechnut</name>
    <dbReference type="NCBI Taxonomy" id="28930"/>
    <lineage>
        <taxon>Eukaryota</taxon>
        <taxon>Viridiplantae</taxon>
        <taxon>Streptophyta</taxon>
        <taxon>Embryophyta</taxon>
        <taxon>Tracheophyta</taxon>
        <taxon>Spermatophyta</taxon>
        <taxon>Magnoliopsida</taxon>
        <taxon>eudicotyledons</taxon>
        <taxon>Gunneridae</taxon>
        <taxon>Pentapetalae</taxon>
        <taxon>rosids</taxon>
        <taxon>fabids</taxon>
        <taxon>Fagales</taxon>
        <taxon>Fagaceae</taxon>
        <taxon>Fagus</taxon>
    </lineage>
</organism>
<protein>
    <recommendedName>
        <fullName evidence="1">Reverse transcriptase Ty1/copia-type domain-containing protein</fullName>
    </recommendedName>
</protein>
<evidence type="ECO:0000259" key="1">
    <source>
        <dbReference type="Pfam" id="PF07727"/>
    </source>
</evidence>
<dbReference type="Pfam" id="PF14223">
    <property type="entry name" value="Retrotran_gag_2"/>
    <property type="match status" value="1"/>
</dbReference>
<sequence>MASTPTNTQISNPIILLSNISNLVPVKLDNTNYIVWKYQVTSILEAYSLLEFIDGSQPCPEKYLRDETGSLTLNINAEYTKWMARDKTLLTMLNATFSPSVLSMVVGQKSARGVWDTLEKRFTSVNRSNILNLKMDLHGLMKNNDSIDLFLQRVKESRDKLEAVDVHISDEEILHVVLKGLPTEFHSIRSAIRTRNDPISFDELRVLLSAKENSLKTSAEPSKDLPLMAMLKAEVVTVMAEVEVDVAILTMAEVVFKTKTTTLPQILAILEINLSVHIVKFVEKLVIWPWIAITEWTTAIKATSNTTWVSDTGATDHFTPDLHNLSNPMDYQVSDQVSLGNGTGPFFGKTLYKGSSKDGLYPILGLPSSSSSCPVSTRLGNSCAFLAGLDYDETFSPVVKLATVRLILSLAAQFHWSLRQLDVNNAFLHGILREDVYMMQPQGFIDSAHPTHAYKLHRSLYGLKQAPRAWFERFTSQLLVLGFTASKADPSFFVYRSSSTVIFLLVYVDDIIITRNSSTALALSLLETPPLHLHYLFINLLPVLILRIWDH</sequence>